<dbReference type="RefSeq" id="WP_200290822.1">
    <property type="nucleotide sequence ID" value="NZ_CP067013.1"/>
</dbReference>
<dbReference type="InterPro" id="IPR038695">
    <property type="entry name" value="Saro_0823-like_sf"/>
</dbReference>
<sequence>MRALAWLIVSTALLWALPPALAQDRLALRIGGETLRVELAASDLARARGLMARTELPADAGMLLRFERPGRHCLWMKNTPLPLSAAFIDDAGRIVDLLDLEPLSTEIRCSQAPARYALEVNQGWFAEHAIGPGARVEGLPAD</sequence>
<dbReference type="EMBL" id="CP067013">
    <property type="protein sequence ID" value="QQN50075.1"/>
    <property type="molecule type" value="Genomic_DNA"/>
</dbReference>
<proteinExistence type="predicted"/>
<gene>
    <name evidence="1" type="ORF">I6H70_16265</name>
</gene>
<protein>
    <submittedName>
        <fullName evidence="1">DUF192 domain-containing protein</fullName>
    </submittedName>
</protein>
<dbReference type="PANTHER" id="PTHR37953">
    <property type="entry name" value="UPF0127 PROTEIN MJ1496"/>
    <property type="match status" value="1"/>
</dbReference>
<name>A0A9X7YS26_9GAMM</name>
<dbReference type="AlphaFoldDB" id="A0A9X7YS26"/>
<dbReference type="Proteomes" id="UP000595933">
    <property type="component" value="Chromosome"/>
</dbReference>
<dbReference type="Gene3D" id="2.60.120.1140">
    <property type="entry name" value="Protein of unknown function DUF192"/>
    <property type="match status" value="1"/>
</dbReference>
<evidence type="ECO:0000313" key="1">
    <source>
        <dbReference type="EMBL" id="QQN50075.1"/>
    </source>
</evidence>
<organism evidence="1 2">
    <name type="scientific">Stutzerimonas balearica</name>
    <dbReference type="NCBI Taxonomy" id="74829"/>
    <lineage>
        <taxon>Bacteria</taxon>
        <taxon>Pseudomonadati</taxon>
        <taxon>Pseudomonadota</taxon>
        <taxon>Gammaproteobacteria</taxon>
        <taxon>Pseudomonadales</taxon>
        <taxon>Pseudomonadaceae</taxon>
        <taxon>Stutzerimonas</taxon>
    </lineage>
</organism>
<evidence type="ECO:0000313" key="2">
    <source>
        <dbReference type="Proteomes" id="UP000595933"/>
    </source>
</evidence>
<dbReference type="Pfam" id="PF02643">
    <property type="entry name" value="DUF192"/>
    <property type="match status" value="1"/>
</dbReference>
<reference evidence="1 2" key="1">
    <citation type="submission" date="2020-12" db="EMBL/GenBank/DDBJ databases">
        <title>FDA dAtabase for Regulatory Grade micrObial Sequences (FDA-ARGOS): Supporting development and validation of Infectious Disease Dx tests.</title>
        <authorList>
            <person name="Sproer C."/>
            <person name="Gronow S."/>
            <person name="Severitt S."/>
            <person name="Schroder I."/>
            <person name="Tallon L."/>
            <person name="Sadzewicz L."/>
            <person name="Zhao X."/>
            <person name="Boylan J."/>
            <person name="Ott S."/>
            <person name="Bowen H."/>
            <person name="Vavikolanu K."/>
            <person name="Mehta A."/>
            <person name="Aluvathingal J."/>
            <person name="Nadendla S."/>
            <person name="Lowell S."/>
            <person name="Myers T."/>
            <person name="Yan Y."/>
            <person name="Sichtig H."/>
        </authorList>
    </citation>
    <scope>NUCLEOTIDE SEQUENCE [LARGE SCALE GENOMIC DNA]</scope>
    <source>
        <strain evidence="1 2">FDAARGOS_1013</strain>
    </source>
</reference>
<dbReference type="PANTHER" id="PTHR37953:SF1">
    <property type="entry name" value="UPF0127 PROTEIN MJ1496"/>
    <property type="match status" value="1"/>
</dbReference>
<accession>A0A9X7YS26</accession>
<dbReference type="InterPro" id="IPR003795">
    <property type="entry name" value="DUF192"/>
</dbReference>